<dbReference type="PROSITE" id="PS50850">
    <property type="entry name" value="MFS"/>
    <property type="match status" value="1"/>
</dbReference>
<comment type="subcellular location">
    <subcellularLocation>
        <location evidence="1">Membrane</location>
        <topology evidence="1">Multi-pass membrane protein</topology>
    </subcellularLocation>
</comment>
<sequence>MKKLFQNPFIPLLLTIFIDLLGVGIVIPILAPLFLSPGSSILPMEYTYEQRTLLIGLISATYPIMQFFGAPLLGSLSDRYGRKPTLILSLFGTFFGYILFGIGIIQHSLPLMFIGRAIDGFTGGNISIAQSAIADMTKPEERARNFGFIGMAFGLGFILGPYIGGKLVDPTIVSWFSNSTPYFFTAGLTLINILSLFLLFPETLKEKIKSPIGVMTGFRNLRKAISMTTLRKLFLVSFLLTFGFNFFTQFFNPFLIQKFEVTPSQAGDIFAYMGLFVALFQGGLLPFLNKRFNSSQILNVSIFGISLAFLLLLLPNKLLGIYLILPILALFQGLTQPNVTALISNNAKENSQGDILGVNQSINSLAQAIPPIISGFIFSINISLPILVGAGATLLAWMIFLVKKSVKEELFEEE</sequence>
<name>A0A955KWE6_9BACT</name>
<organism evidence="8 9">
    <name type="scientific">Candidatus Dojkabacteria bacterium</name>
    <dbReference type="NCBI Taxonomy" id="2099670"/>
    <lineage>
        <taxon>Bacteria</taxon>
        <taxon>Candidatus Dojkabacteria</taxon>
    </lineage>
</organism>
<dbReference type="AlphaFoldDB" id="A0A955KWE6"/>
<evidence type="ECO:0000256" key="1">
    <source>
        <dbReference type="ARBA" id="ARBA00004141"/>
    </source>
</evidence>
<feature type="transmembrane region" description="Helical" evidence="6">
    <location>
        <begin position="146"/>
        <end position="163"/>
    </location>
</feature>
<evidence type="ECO:0000256" key="3">
    <source>
        <dbReference type="ARBA" id="ARBA00022692"/>
    </source>
</evidence>
<dbReference type="PANTHER" id="PTHR23504">
    <property type="entry name" value="MAJOR FACILITATOR SUPERFAMILY DOMAIN-CONTAINING PROTEIN 10"/>
    <property type="match status" value="1"/>
</dbReference>
<evidence type="ECO:0000259" key="7">
    <source>
        <dbReference type="PROSITE" id="PS50850"/>
    </source>
</evidence>
<evidence type="ECO:0000256" key="4">
    <source>
        <dbReference type="ARBA" id="ARBA00022989"/>
    </source>
</evidence>
<protein>
    <submittedName>
        <fullName evidence="8">MFS transporter</fullName>
    </submittedName>
</protein>
<proteinExistence type="predicted"/>
<dbReference type="InterPro" id="IPR011701">
    <property type="entry name" value="MFS"/>
</dbReference>
<feature type="transmembrane region" description="Helical" evidence="6">
    <location>
        <begin position="233"/>
        <end position="257"/>
    </location>
</feature>
<dbReference type="InterPro" id="IPR001958">
    <property type="entry name" value="Tet-R_TetA/multi-R_MdtG-like"/>
</dbReference>
<evidence type="ECO:0000313" key="8">
    <source>
        <dbReference type="EMBL" id="MCA9376517.1"/>
    </source>
</evidence>
<dbReference type="GO" id="GO:0022857">
    <property type="term" value="F:transmembrane transporter activity"/>
    <property type="evidence" value="ECO:0007669"/>
    <property type="project" value="InterPro"/>
</dbReference>
<keyword evidence="2" id="KW-0813">Transport</keyword>
<dbReference type="PRINTS" id="PR01035">
    <property type="entry name" value="TCRTETA"/>
</dbReference>
<dbReference type="GO" id="GO:0016020">
    <property type="term" value="C:membrane"/>
    <property type="evidence" value="ECO:0007669"/>
    <property type="project" value="UniProtKB-SubCell"/>
</dbReference>
<dbReference type="Pfam" id="PF07690">
    <property type="entry name" value="MFS_1"/>
    <property type="match status" value="1"/>
</dbReference>
<feature type="transmembrane region" description="Helical" evidence="6">
    <location>
        <begin position="300"/>
        <end position="325"/>
    </location>
</feature>
<feature type="transmembrane region" description="Helical" evidence="6">
    <location>
        <begin position="54"/>
        <end position="74"/>
    </location>
</feature>
<feature type="transmembrane region" description="Helical" evidence="6">
    <location>
        <begin position="86"/>
        <end position="105"/>
    </location>
</feature>
<keyword evidence="5 6" id="KW-0472">Membrane</keyword>
<evidence type="ECO:0000256" key="6">
    <source>
        <dbReference type="SAM" id="Phobius"/>
    </source>
</evidence>
<feature type="transmembrane region" description="Helical" evidence="6">
    <location>
        <begin position="183"/>
        <end position="200"/>
    </location>
</feature>
<feature type="transmembrane region" description="Helical" evidence="6">
    <location>
        <begin position="372"/>
        <end position="402"/>
    </location>
</feature>
<dbReference type="EMBL" id="JAGQLN010000003">
    <property type="protein sequence ID" value="MCA9376517.1"/>
    <property type="molecule type" value="Genomic_DNA"/>
</dbReference>
<feature type="domain" description="Major facilitator superfamily (MFS) profile" evidence="7">
    <location>
        <begin position="8"/>
        <end position="407"/>
    </location>
</feature>
<accession>A0A955KWE6</accession>
<evidence type="ECO:0000256" key="2">
    <source>
        <dbReference type="ARBA" id="ARBA00022448"/>
    </source>
</evidence>
<dbReference type="InterPro" id="IPR020846">
    <property type="entry name" value="MFS_dom"/>
</dbReference>
<dbReference type="Proteomes" id="UP000741282">
    <property type="component" value="Unassembled WGS sequence"/>
</dbReference>
<reference evidence="8" key="2">
    <citation type="journal article" date="2021" name="Microbiome">
        <title>Successional dynamics and alternative stable states in a saline activated sludge microbial community over 9 years.</title>
        <authorList>
            <person name="Wang Y."/>
            <person name="Ye J."/>
            <person name="Ju F."/>
            <person name="Liu L."/>
            <person name="Boyd J.A."/>
            <person name="Deng Y."/>
            <person name="Parks D.H."/>
            <person name="Jiang X."/>
            <person name="Yin X."/>
            <person name="Woodcroft B.J."/>
            <person name="Tyson G.W."/>
            <person name="Hugenholtz P."/>
            <person name="Polz M.F."/>
            <person name="Zhang T."/>
        </authorList>
    </citation>
    <scope>NUCLEOTIDE SEQUENCE</scope>
    <source>
        <strain evidence="8">HKST-UBA17</strain>
    </source>
</reference>
<reference evidence="8" key="1">
    <citation type="submission" date="2020-04" db="EMBL/GenBank/DDBJ databases">
        <authorList>
            <person name="Zhang T."/>
        </authorList>
    </citation>
    <scope>NUCLEOTIDE SEQUENCE</scope>
    <source>
        <strain evidence="8">HKST-UBA17</strain>
    </source>
</reference>
<evidence type="ECO:0000256" key="5">
    <source>
        <dbReference type="ARBA" id="ARBA00023136"/>
    </source>
</evidence>
<feature type="transmembrane region" description="Helical" evidence="6">
    <location>
        <begin position="12"/>
        <end position="34"/>
    </location>
</feature>
<evidence type="ECO:0000313" key="9">
    <source>
        <dbReference type="Proteomes" id="UP000741282"/>
    </source>
</evidence>
<feature type="transmembrane region" description="Helical" evidence="6">
    <location>
        <begin position="111"/>
        <end position="134"/>
    </location>
</feature>
<comment type="caution">
    <text evidence="8">The sequence shown here is derived from an EMBL/GenBank/DDBJ whole genome shotgun (WGS) entry which is preliminary data.</text>
</comment>
<feature type="transmembrane region" description="Helical" evidence="6">
    <location>
        <begin position="269"/>
        <end position="288"/>
    </location>
</feature>
<gene>
    <name evidence="8" type="ORF">KC685_01185</name>
</gene>
<dbReference type="InterPro" id="IPR036259">
    <property type="entry name" value="MFS_trans_sf"/>
</dbReference>
<dbReference type="Gene3D" id="1.20.1250.20">
    <property type="entry name" value="MFS general substrate transporter like domains"/>
    <property type="match status" value="1"/>
</dbReference>
<keyword evidence="3 6" id="KW-0812">Transmembrane</keyword>
<dbReference type="SUPFAM" id="SSF103473">
    <property type="entry name" value="MFS general substrate transporter"/>
    <property type="match status" value="1"/>
</dbReference>
<keyword evidence="4 6" id="KW-1133">Transmembrane helix</keyword>
<dbReference type="PANTHER" id="PTHR23504:SF15">
    <property type="entry name" value="MAJOR FACILITATOR SUPERFAMILY (MFS) PROFILE DOMAIN-CONTAINING PROTEIN"/>
    <property type="match status" value="1"/>
</dbReference>